<dbReference type="STRING" id="240176.A8PGE1"/>
<accession>A8PGE1</accession>
<evidence type="ECO:0000313" key="6">
    <source>
        <dbReference type="Proteomes" id="UP000001861"/>
    </source>
</evidence>
<feature type="compositionally biased region" description="Polar residues" evidence="2">
    <location>
        <begin position="61"/>
        <end position="75"/>
    </location>
</feature>
<feature type="region of interest" description="Disordered" evidence="2">
    <location>
        <begin position="167"/>
        <end position="194"/>
    </location>
</feature>
<keyword evidence="3" id="KW-1133">Transmembrane helix</keyword>
<keyword evidence="3" id="KW-0812">Transmembrane</keyword>
<evidence type="ECO:0000259" key="4">
    <source>
        <dbReference type="PROSITE" id="PS51762"/>
    </source>
</evidence>
<protein>
    <submittedName>
        <fullName evidence="5">Glucan 1,3-beta-glucosidase</fullName>
    </submittedName>
</protein>
<dbReference type="OrthoDB" id="4781at2759"/>
<gene>
    <name evidence="5" type="ORF">CC1G_10192</name>
</gene>
<dbReference type="GO" id="GO:0005975">
    <property type="term" value="P:carbohydrate metabolic process"/>
    <property type="evidence" value="ECO:0007669"/>
    <property type="project" value="InterPro"/>
</dbReference>
<feature type="domain" description="GH16" evidence="4">
    <location>
        <begin position="292"/>
        <end position="617"/>
    </location>
</feature>
<sequence length="619" mass="67668">MSFQIGGGDKDKDQLSTASSGSIGIAVTSDDTPHNASSSSSNNNAPTHSNTNTHSNSKNAYSSATRPNTASSTFSDPFASPDSSRPPSIRPALSPSGSTFSFPFGLSNAPNHVPRSILHQSSSKDIRDRDSHLSSSGLGGPPTYGYSSARSSSQRIPHFTSANSLYGVLPTPSTPNPDGSTAALRHKGTRMKSHKLPDDVVVPKPWKEEEKKSARKVVSYWIVYALALLGFAGGAVQCFFTVKNVQLDKEPLCIVLDEDFSNPDTVFGEGGTFFREVTMDGFGNGQFEMTTASSNNSFVQDGKLYIVPTLTADNIGMDAVLDGTIYNITGCTFNETRPDGGFILQPDGSQVFDIEGYTNACSKVSNATSGAIINPVQSARLTTIKSASIRYGRVEIRAKMPHGDWLWPAIWMLPKDSVYGPWPMSGEIDIVESRGNGLRYTAHGSNYVQGSLNWGPAPGLNGVDKTYSWWSDKRKSFADEFHTYALEWTPKFLRIYVDSRLHTLLDLRFNKPFFERAEWPATVFDGNSLAPLHNPWANGTNATPFDQEFFLILNVAVGGTNGWFPEAQGDKPWLNSAGNPQRDFLSAIEQWYPTWGTDVNQRAMVVDYVKMWKHCKAPA</sequence>
<organism evidence="5 6">
    <name type="scientific">Coprinopsis cinerea (strain Okayama-7 / 130 / ATCC MYA-4618 / FGSC 9003)</name>
    <name type="common">Inky cap fungus</name>
    <name type="synonym">Hormographiella aspergillata</name>
    <dbReference type="NCBI Taxonomy" id="240176"/>
    <lineage>
        <taxon>Eukaryota</taxon>
        <taxon>Fungi</taxon>
        <taxon>Dikarya</taxon>
        <taxon>Basidiomycota</taxon>
        <taxon>Agaricomycotina</taxon>
        <taxon>Agaricomycetes</taxon>
        <taxon>Agaricomycetidae</taxon>
        <taxon>Agaricales</taxon>
        <taxon>Agaricineae</taxon>
        <taxon>Psathyrellaceae</taxon>
        <taxon>Coprinopsis</taxon>
    </lineage>
</organism>
<dbReference type="RefSeq" id="XP_001841195.1">
    <property type="nucleotide sequence ID" value="XM_001841143.2"/>
</dbReference>
<evidence type="ECO:0000256" key="3">
    <source>
        <dbReference type="SAM" id="Phobius"/>
    </source>
</evidence>
<feature type="compositionally biased region" description="Low complexity" evidence="2">
    <location>
        <begin position="80"/>
        <end position="107"/>
    </location>
</feature>
<dbReference type="GeneID" id="6017872"/>
<name>A8PGE1_COPC7</name>
<dbReference type="VEuPathDB" id="FungiDB:CC1G_10192"/>
<evidence type="ECO:0000256" key="2">
    <source>
        <dbReference type="SAM" id="MobiDB-lite"/>
    </source>
</evidence>
<keyword evidence="3" id="KW-0472">Membrane</keyword>
<dbReference type="KEGG" id="cci:CC1G_10192"/>
<comment type="similarity">
    <text evidence="1">Belongs to the glycosyl hydrolase 16 family.</text>
</comment>
<dbReference type="Pfam" id="PF00722">
    <property type="entry name" value="Glyco_hydro_16"/>
    <property type="match status" value="1"/>
</dbReference>
<reference evidence="5 6" key="1">
    <citation type="journal article" date="2010" name="Proc. Natl. Acad. Sci. U.S.A.">
        <title>Insights into evolution of multicellular fungi from the assembled chromosomes of the mushroom Coprinopsis cinerea (Coprinus cinereus).</title>
        <authorList>
            <person name="Stajich J.E."/>
            <person name="Wilke S.K."/>
            <person name="Ahren D."/>
            <person name="Au C.H."/>
            <person name="Birren B.W."/>
            <person name="Borodovsky M."/>
            <person name="Burns C."/>
            <person name="Canback B."/>
            <person name="Casselton L.A."/>
            <person name="Cheng C.K."/>
            <person name="Deng J."/>
            <person name="Dietrich F.S."/>
            <person name="Fargo D.C."/>
            <person name="Farman M.L."/>
            <person name="Gathman A.C."/>
            <person name="Goldberg J."/>
            <person name="Guigo R."/>
            <person name="Hoegger P.J."/>
            <person name="Hooker J.B."/>
            <person name="Huggins A."/>
            <person name="James T.Y."/>
            <person name="Kamada T."/>
            <person name="Kilaru S."/>
            <person name="Kodira C."/>
            <person name="Kues U."/>
            <person name="Kupfer D."/>
            <person name="Kwan H.S."/>
            <person name="Lomsadze A."/>
            <person name="Li W."/>
            <person name="Lilly W.W."/>
            <person name="Ma L.J."/>
            <person name="Mackey A.J."/>
            <person name="Manning G."/>
            <person name="Martin F."/>
            <person name="Muraguchi H."/>
            <person name="Natvig D.O."/>
            <person name="Palmerini H."/>
            <person name="Ramesh M.A."/>
            <person name="Rehmeyer C.J."/>
            <person name="Roe B.A."/>
            <person name="Shenoy N."/>
            <person name="Stanke M."/>
            <person name="Ter-Hovhannisyan V."/>
            <person name="Tunlid A."/>
            <person name="Velagapudi R."/>
            <person name="Vision T.J."/>
            <person name="Zeng Q."/>
            <person name="Zolan M.E."/>
            <person name="Pukkila P.J."/>
        </authorList>
    </citation>
    <scope>NUCLEOTIDE SEQUENCE [LARGE SCALE GENOMIC DNA]</scope>
    <source>
        <strain evidence="6">Okayama-7 / 130 / ATCC MYA-4618 / FGSC 9003</strain>
    </source>
</reference>
<dbReference type="InParanoid" id="A8PGE1"/>
<keyword evidence="6" id="KW-1185">Reference proteome</keyword>
<dbReference type="GO" id="GO:0004553">
    <property type="term" value="F:hydrolase activity, hydrolyzing O-glycosyl compounds"/>
    <property type="evidence" value="ECO:0007669"/>
    <property type="project" value="InterPro"/>
</dbReference>
<dbReference type="CDD" id="cd08024">
    <property type="entry name" value="GH16_CCF"/>
    <property type="match status" value="1"/>
</dbReference>
<dbReference type="InterPro" id="IPR013320">
    <property type="entry name" value="ConA-like_dom_sf"/>
</dbReference>
<dbReference type="eggNOG" id="ENOG502QRX5">
    <property type="taxonomic scope" value="Eukaryota"/>
</dbReference>
<feature type="compositionally biased region" description="Low complexity" evidence="2">
    <location>
        <begin position="34"/>
        <end position="60"/>
    </location>
</feature>
<feature type="compositionally biased region" description="Basic and acidic residues" evidence="2">
    <location>
        <begin position="122"/>
        <end position="132"/>
    </location>
</feature>
<dbReference type="PANTHER" id="PTHR10963">
    <property type="entry name" value="GLYCOSYL HYDROLASE-RELATED"/>
    <property type="match status" value="1"/>
</dbReference>
<feature type="compositionally biased region" description="Basic residues" evidence="2">
    <location>
        <begin position="184"/>
        <end position="194"/>
    </location>
</feature>
<evidence type="ECO:0000313" key="5">
    <source>
        <dbReference type="EMBL" id="EAU80625.1"/>
    </source>
</evidence>
<dbReference type="EMBL" id="AACS02000002">
    <property type="protein sequence ID" value="EAU80625.1"/>
    <property type="molecule type" value="Genomic_DNA"/>
</dbReference>
<feature type="transmembrane region" description="Helical" evidence="3">
    <location>
        <begin position="221"/>
        <end position="242"/>
    </location>
</feature>
<comment type="caution">
    <text evidence="5">The sequence shown here is derived from an EMBL/GenBank/DDBJ whole genome shotgun (WGS) entry which is preliminary data.</text>
</comment>
<evidence type="ECO:0000256" key="1">
    <source>
        <dbReference type="ARBA" id="ARBA00006865"/>
    </source>
</evidence>
<dbReference type="Proteomes" id="UP000001861">
    <property type="component" value="Unassembled WGS sequence"/>
</dbReference>
<dbReference type="InterPro" id="IPR000757">
    <property type="entry name" value="Beta-glucanase-like"/>
</dbReference>
<dbReference type="AlphaFoldDB" id="A8PGE1"/>
<dbReference type="OMA" id="GPSGIMP"/>
<dbReference type="PANTHER" id="PTHR10963:SF55">
    <property type="entry name" value="GLYCOSIDE HYDROLASE FAMILY 16 PROTEIN"/>
    <property type="match status" value="1"/>
</dbReference>
<dbReference type="Gene3D" id="2.60.120.200">
    <property type="match status" value="1"/>
</dbReference>
<dbReference type="PROSITE" id="PS51762">
    <property type="entry name" value="GH16_2"/>
    <property type="match status" value="1"/>
</dbReference>
<proteinExistence type="inferred from homology"/>
<dbReference type="InterPro" id="IPR050546">
    <property type="entry name" value="Glycosyl_Hydrlase_16"/>
</dbReference>
<feature type="region of interest" description="Disordered" evidence="2">
    <location>
        <begin position="1"/>
        <end position="152"/>
    </location>
</feature>
<dbReference type="SUPFAM" id="SSF49899">
    <property type="entry name" value="Concanavalin A-like lectins/glucanases"/>
    <property type="match status" value="1"/>
</dbReference>